<sequence>MTTSFPHTVVDESISAADGYYTLLRIVHLGPHTVRVRVHRDVELEPCFAAAEVLSSEMTWTPLVMHHPDHWFDRTATPFRHINVKAELEPLANDLTQRVTAVLVKTIALPEHVMDVVGALLAVAYGSAGERVITPDDVRWAKANGGPFRAIDRQDGSVLLTKAHRYDCPLLVSESDVPCDGKCQAVQTAGGNPSMN</sequence>
<organism evidence="1 2">
    <name type="scientific">Lentzea atacamensis</name>
    <dbReference type="NCBI Taxonomy" id="531938"/>
    <lineage>
        <taxon>Bacteria</taxon>
        <taxon>Bacillati</taxon>
        <taxon>Actinomycetota</taxon>
        <taxon>Actinomycetes</taxon>
        <taxon>Pseudonocardiales</taxon>
        <taxon>Pseudonocardiaceae</taxon>
        <taxon>Lentzea</taxon>
    </lineage>
</organism>
<keyword evidence="2" id="KW-1185">Reference proteome</keyword>
<evidence type="ECO:0000313" key="2">
    <source>
        <dbReference type="Proteomes" id="UP000248714"/>
    </source>
</evidence>
<dbReference type="EMBL" id="QLTT01000016">
    <property type="protein sequence ID" value="RAS58974.1"/>
    <property type="molecule type" value="Genomic_DNA"/>
</dbReference>
<dbReference type="RefSeq" id="WP_146772084.1">
    <property type="nucleotide sequence ID" value="NZ_QLTT01000016.1"/>
</dbReference>
<protein>
    <submittedName>
        <fullName evidence="1">Uncharacterized protein</fullName>
    </submittedName>
</protein>
<gene>
    <name evidence="1" type="ORF">C8D87_11627</name>
</gene>
<evidence type="ECO:0000313" key="1">
    <source>
        <dbReference type="EMBL" id="RAS58974.1"/>
    </source>
</evidence>
<name>A0ABX9DV68_9PSEU</name>
<proteinExistence type="predicted"/>
<dbReference type="Proteomes" id="UP000248714">
    <property type="component" value="Unassembled WGS sequence"/>
</dbReference>
<reference evidence="1 2" key="1">
    <citation type="submission" date="2018-06" db="EMBL/GenBank/DDBJ databases">
        <title>Genomic Encyclopedia of Type Strains, Phase IV (KMG-IV): sequencing the most valuable type-strain genomes for metagenomic binning, comparative biology and taxonomic classification.</title>
        <authorList>
            <person name="Goeker M."/>
        </authorList>
    </citation>
    <scope>NUCLEOTIDE SEQUENCE [LARGE SCALE GENOMIC DNA]</scope>
    <source>
        <strain evidence="1 2">DSM 45479</strain>
    </source>
</reference>
<comment type="caution">
    <text evidence="1">The sequence shown here is derived from an EMBL/GenBank/DDBJ whole genome shotgun (WGS) entry which is preliminary data.</text>
</comment>
<accession>A0ABX9DV68</accession>